<dbReference type="InterPro" id="IPR024975">
    <property type="entry name" value="NOV_C"/>
</dbReference>
<name>A0A6J7VBT9_9ZZZZ</name>
<dbReference type="AlphaFoldDB" id="A0A6J7VBT9"/>
<dbReference type="Pfam" id="PF13020">
    <property type="entry name" value="NOV_C"/>
    <property type="match status" value="1"/>
</dbReference>
<organism evidence="4">
    <name type="scientific">freshwater metagenome</name>
    <dbReference type="NCBI Taxonomy" id="449393"/>
    <lineage>
        <taxon>unclassified sequences</taxon>
        <taxon>metagenomes</taxon>
        <taxon>ecological metagenomes</taxon>
    </lineage>
</organism>
<reference evidence="4" key="1">
    <citation type="submission" date="2020-05" db="EMBL/GenBank/DDBJ databases">
        <authorList>
            <person name="Chiriac C."/>
            <person name="Salcher M."/>
            <person name="Ghai R."/>
            <person name="Kavagutti S V."/>
        </authorList>
    </citation>
    <scope>NUCLEOTIDE SEQUENCE</scope>
</reference>
<evidence type="ECO:0000313" key="3">
    <source>
        <dbReference type="EMBL" id="CAB4955146.1"/>
    </source>
</evidence>
<dbReference type="EMBL" id="CAFBQY010000019">
    <property type="protein sequence ID" value="CAB5076045.1"/>
    <property type="molecule type" value="Genomic_DNA"/>
</dbReference>
<evidence type="ECO:0000313" key="4">
    <source>
        <dbReference type="EMBL" id="CAB5076045.1"/>
    </source>
</evidence>
<accession>A0A6J7VBT9</accession>
<feature type="domain" description="Protein NO VEIN C-terminal" evidence="2">
    <location>
        <begin position="327"/>
        <end position="405"/>
    </location>
</feature>
<gene>
    <name evidence="3" type="ORF">UFOPK3827_00827</name>
    <name evidence="4" type="ORF">UFOPK4404_01392</name>
</gene>
<dbReference type="EMBL" id="CAFBNM010000006">
    <property type="protein sequence ID" value="CAB4955146.1"/>
    <property type="molecule type" value="Genomic_DNA"/>
</dbReference>
<protein>
    <submittedName>
        <fullName evidence="4">Unannotated protein</fullName>
    </submittedName>
</protein>
<evidence type="ECO:0000259" key="2">
    <source>
        <dbReference type="Pfam" id="PF13020"/>
    </source>
</evidence>
<feature type="region of interest" description="Disordered" evidence="1">
    <location>
        <begin position="299"/>
        <end position="319"/>
    </location>
</feature>
<proteinExistence type="predicted"/>
<evidence type="ECO:0000256" key="1">
    <source>
        <dbReference type="SAM" id="MobiDB-lite"/>
    </source>
</evidence>
<sequence>MNEELQHGRAAAIWEVLISRAAEDKTLTYKSLSEEVNVHHRALRHALEVIQEYCQTHKLPHLTALVVNSTTGVPGAGNNLDDSQLEKEYQRIFRYKWAAMLNPFNNENLKNTHSWWESSLEEKFWVESTDRTDIGRNLLAPISTHAGQKLVAFVEDGDVVFHYYQPTKSIVAFSVARGFPKIGEIRWPDRKKSEISPAYKIDLINYTELDEPITLKEIQDKQGSIRTIKSALDKKYDGKSIYFPFQIPKEKVIQPAQGAYLSKMPKALVDLFPTAVQQLGVDIAPEISHIKSPITSRLATYKPTSPKPPAESSYGIQTDEKKKKATELRGMALATNYLEKLGYAVEDVSSQKRLGYDLRAVKGDEVVGVEVKASIMSRIEVAVTTAEVEYAQIAGEEFRSLLYVVDQIVCTKDGDEYKTSGGRERFWWDWNPDEDSLSPIDYRFTLPTA</sequence>